<evidence type="ECO:0000313" key="7">
    <source>
        <dbReference type="EMBL" id="KAL3613185.1"/>
    </source>
</evidence>
<comment type="similarity">
    <text evidence="1">Belongs to the peptidase C48 family.</text>
</comment>
<dbReference type="GO" id="GO:0006508">
    <property type="term" value="P:proteolysis"/>
    <property type="evidence" value="ECO:0007669"/>
    <property type="project" value="UniProtKB-KW"/>
</dbReference>
<feature type="region of interest" description="Disordered" evidence="5">
    <location>
        <begin position="588"/>
        <end position="633"/>
    </location>
</feature>
<feature type="compositionally biased region" description="Basic residues" evidence="5">
    <location>
        <begin position="613"/>
        <end position="625"/>
    </location>
</feature>
<dbReference type="Pfam" id="PF02902">
    <property type="entry name" value="Peptidase_C48"/>
    <property type="match status" value="1"/>
</dbReference>
<dbReference type="EMBL" id="JAVIJP010000194">
    <property type="protein sequence ID" value="KAL3613185.1"/>
    <property type="molecule type" value="Genomic_DNA"/>
</dbReference>
<evidence type="ECO:0000256" key="2">
    <source>
        <dbReference type="ARBA" id="ARBA00022670"/>
    </source>
</evidence>
<dbReference type="PANTHER" id="PTHR46915:SF2">
    <property type="entry name" value="UBIQUITIN-LIKE PROTEASE 4"/>
    <property type="match status" value="1"/>
</dbReference>
<sequence>MEENLIEGDRRPNRWNLFQEQNPGLKKKDCHDLYQKVKEKIQPERRNLNKTRIRCNLDKFLTILSSLTSHQKEVIERTPFASLLDLQKGSLTLQRDLIKSIVSHFDYNKMTLKVYKGRETQEFPVTVEDFSLIMGLQNGEGGSVGENGQPDADLVKKFCTLEKNDKYKYIDIGKVENELKDASEENDIKQTFAIISMYYIVCPPPAGKLGKRILMHVNDVAKLHEQQWATIGFDALTHGIRTYSLGEGNKEKNLGGCVLFLQLFCMKKRLLMDGLQISEISESLTENFHKSWMIDHAPEKKRKKYLVDKIRKGLRNNLAQPEKVGLQLLLELDAWNEKCENAIAEASSQSAPIVNEEFSYCAWNALTSEDAISPRDRSKLSPGSCLNSNLMNAYIRYLQQKPPTNVAISDYHLFNTFFYPNLEKALSPKVIAAEKMVMLKRWWDNDTFKKEYIVIPIFYNNHWSMVIVCMRNDTDGPKPVILHMDSLEGTHNANRVHRIIKRFIEREVNCDSSIETVKVQVPQQKNEYDCGLYALLFIEHFMGQAPKRMETEYTTMFGKDWFSETDADELRRRMNDCLPVKRITYERRHKKQKTNVEESSGAKVVELGNAPKPKAKTKAKAKVKGKNSDDYGSELTGKLAEELLNQAMLEGNNSDDYGSEHPPLPSSTPAEPSHSTPMPIDVEHSFQTPGDSPHSSPPVPAKKVYRKEVVRLQDGLSTGYRNPKERTKTLPKRFLYS</sequence>
<organism evidence="7 8">
    <name type="scientific">Castilleja foliolosa</name>
    <dbReference type="NCBI Taxonomy" id="1961234"/>
    <lineage>
        <taxon>Eukaryota</taxon>
        <taxon>Viridiplantae</taxon>
        <taxon>Streptophyta</taxon>
        <taxon>Embryophyta</taxon>
        <taxon>Tracheophyta</taxon>
        <taxon>Spermatophyta</taxon>
        <taxon>Magnoliopsida</taxon>
        <taxon>eudicotyledons</taxon>
        <taxon>Gunneridae</taxon>
        <taxon>Pentapetalae</taxon>
        <taxon>asterids</taxon>
        <taxon>lamiids</taxon>
        <taxon>Lamiales</taxon>
        <taxon>Orobanchaceae</taxon>
        <taxon>Pedicularideae</taxon>
        <taxon>Castillejinae</taxon>
        <taxon>Castilleja</taxon>
    </lineage>
</organism>
<proteinExistence type="inferred from homology"/>
<keyword evidence="4" id="KW-0788">Thiol protease</keyword>
<dbReference type="GO" id="GO:0008234">
    <property type="term" value="F:cysteine-type peptidase activity"/>
    <property type="evidence" value="ECO:0007669"/>
    <property type="project" value="UniProtKB-KW"/>
</dbReference>
<feature type="region of interest" description="Disordered" evidence="5">
    <location>
        <begin position="651"/>
        <end position="737"/>
    </location>
</feature>
<evidence type="ECO:0000256" key="1">
    <source>
        <dbReference type="ARBA" id="ARBA00005234"/>
    </source>
</evidence>
<dbReference type="PROSITE" id="PS50600">
    <property type="entry name" value="ULP_PROTEASE"/>
    <property type="match status" value="1"/>
</dbReference>
<evidence type="ECO:0000256" key="3">
    <source>
        <dbReference type="ARBA" id="ARBA00022801"/>
    </source>
</evidence>
<protein>
    <recommendedName>
        <fullName evidence="6">Ubiquitin-like protease family profile domain-containing protein</fullName>
    </recommendedName>
</protein>
<evidence type="ECO:0000256" key="5">
    <source>
        <dbReference type="SAM" id="MobiDB-lite"/>
    </source>
</evidence>
<dbReference type="InterPro" id="IPR038765">
    <property type="entry name" value="Papain-like_cys_pep_sf"/>
</dbReference>
<feature type="compositionally biased region" description="Polar residues" evidence="5">
    <location>
        <begin position="685"/>
        <end position="694"/>
    </location>
</feature>
<keyword evidence="3" id="KW-0378">Hydrolase</keyword>
<feature type="domain" description="Ubiquitin-like protease family profile" evidence="6">
    <location>
        <begin position="370"/>
        <end position="541"/>
    </location>
</feature>
<evidence type="ECO:0000259" key="6">
    <source>
        <dbReference type="PROSITE" id="PS50600"/>
    </source>
</evidence>
<dbReference type="PANTHER" id="PTHR46915">
    <property type="entry name" value="UBIQUITIN-LIKE PROTEASE 4-RELATED"/>
    <property type="match status" value="1"/>
</dbReference>
<dbReference type="InterPro" id="IPR003653">
    <property type="entry name" value="Peptidase_C48_C"/>
</dbReference>
<gene>
    <name evidence="7" type="ORF">CASFOL_042971</name>
</gene>
<dbReference type="SUPFAM" id="SSF54001">
    <property type="entry name" value="Cysteine proteinases"/>
    <property type="match status" value="1"/>
</dbReference>
<dbReference type="Proteomes" id="UP001632038">
    <property type="component" value="Unassembled WGS sequence"/>
</dbReference>
<accession>A0ABD3B746</accession>
<evidence type="ECO:0000256" key="4">
    <source>
        <dbReference type="ARBA" id="ARBA00022807"/>
    </source>
</evidence>
<dbReference type="Gene3D" id="1.10.418.20">
    <property type="match status" value="1"/>
</dbReference>
<dbReference type="Gene3D" id="3.30.310.130">
    <property type="entry name" value="Ubiquitin-related"/>
    <property type="match status" value="1"/>
</dbReference>
<name>A0ABD3B746_9LAMI</name>
<dbReference type="AlphaFoldDB" id="A0ABD3B746"/>
<keyword evidence="8" id="KW-1185">Reference proteome</keyword>
<keyword evidence="2" id="KW-0645">Protease</keyword>
<evidence type="ECO:0000313" key="8">
    <source>
        <dbReference type="Proteomes" id="UP001632038"/>
    </source>
</evidence>
<comment type="caution">
    <text evidence="7">The sequence shown here is derived from an EMBL/GenBank/DDBJ whole genome shotgun (WGS) entry which is preliminary data.</text>
</comment>
<reference evidence="8" key="1">
    <citation type="journal article" date="2024" name="IScience">
        <title>Strigolactones Initiate the Formation of Haustorium-like Structures in Castilleja.</title>
        <authorList>
            <person name="Buerger M."/>
            <person name="Peterson D."/>
            <person name="Chory J."/>
        </authorList>
    </citation>
    <scope>NUCLEOTIDE SEQUENCE [LARGE SCALE GENOMIC DNA]</scope>
</reference>
<feature type="compositionally biased region" description="Polar residues" evidence="5">
    <location>
        <begin position="667"/>
        <end position="676"/>
    </location>
</feature>
<dbReference type="GO" id="GO:0016926">
    <property type="term" value="P:protein desumoylation"/>
    <property type="evidence" value="ECO:0007669"/>
    <property type="project" value="UniProtKB-ARBA"/>
</dbReference>